<dbReference type="Gene3D" id="1.10.10.10">
    <property type="entry name" value="Winged helix-like DNA-binding domain superfamily/Winged helix DNA-binding domain"/>
    <property type="match status" value="1"/>
</dbReference>
<dbReference type="Pfam" id="PF00126">
    <property type="entry name" value="HTH_1"/>
    <property type="match status" value="1"/>
</dbReference>
<keyword evidence="2" id="KW-0805">Transcription regulation</keyword>
<reference evidence="6 7" key="1">
    <citation type="submission" date="2019-02" db="EMBL/GenBank/DDBJ databases">
        <title>Investigation of anaerobic lignin degradation for improved lignocellulosic biofuels.</title>
        <authorList>
            <person name="Deangelis K."/>
        </authorList>
    </citation>
    <scope>NUCLEOTIDE SEQUENCE [LARGE SCALE GENOMIC DNA]</scope>
    <source>
        <strain evidence="6 7">159R</strain>
    </source>
</reference>
<evidence type="ECO:0000259" key="5">
    <source>
        <dbReference type="PROSITE" id="PS50931"/>
    </source>
</evidence>
<evidence type="ECO:0000256" key="2">
    <source>
        <dbReference type="ARBA" id="ARBA00023015"/>
    </source>
</evidence>
<dbReference type="FunFam" id="3.40.190.290:FF:000001">
    <property type="entry name" value="Transcriptional regulator, LysR family"/>
    <property type="match status" value="1"/>
</dbReference>
<name>A0A4R1NED9_9GAMM</name>
<keyword evidence="4" id="KW-0804">Transcription</keyword>
<dbReference type="EMBL" id="SJOI01000001">
    <property type="protein sequence ID" value="TCL05832.1"/>
    <property type="molecule type" value="Genomic_DNA"/>
</dbReference>
<dbReference type="PANTHER" id="PTHR30537">
    <property type="entry name" value="HTH-TYPE TRANSCRIPTIONAL REGULATOR"/>
    <property type="match status" value="1"/>
</dbReference>
<proteinExistence type="inferred from homology"/>
<dbReference type="PANTHER" id="PTHR30537:SF5">
    <property type="entry name" value="HTH-TYPE TRANSCRIPTIONAL ACTIVATOR TTDR-RELATED"/>
    <property type="match status" value="1"/>
</dbReference>
<comment type="similarity">
    <text evidence="1">Belongs to the LysR transcriptional regulatory family.</text>
</comment>
<protein>
    <submittedName>
        <fullName evidence="6">DNA-binding transcriptional LysR family regulator</fullName>
    </submittedName>
</protein>
<keyword evidence="7" id="KW-1185">Reference proteome</keyword>
<dbReference type="InterPro" id="IPR036388">
    <property type="entry name" value="WH-like_DNA-bd_sf"/>
</dbReference>
<dbReference type="FunFam" id="1.10.10.10:FF:000001">
    <property type="entry name" value="LysR family transcriptional regulator"/>
    <property type="match status" value="1"/>
</dbReference>
<evidence type="ECO:0000256" key="1">
    <source>
        <dbReference type="ARBA" id="ARBA00009437"/>
    </source>
</evidence>
<dbReference type="Pfam" id="PF03466">
    <property type="entry name" value="LysR_substrate"/>
    <property type="match status" value="1"/>
</dbReference>
<evidence type="ECO:0000313" key="6">
    <source>
        <dbReference type="EMBL" id="TCL05832.1"/>
    </source>
</evidence>
<keyword evidence="3 6" id="KW-0238">DNA-binding</keyword>
<accession>A0A4R1NED9</accession>
<dbReference type="InterPro" id="IPR000847">
    <property type="entry name" value="LysR_HTH_N"/>
</dbReference>
<dbReference type="CDD" id="cd08422">
    <property type="entry name" value="PBP2_CrgA_like"/>
    <property type="match status" value="1"/>
</dbReference>
<dbReference type="InterPro" id="IPR005119">
    <property type="entry name" value="LysR_subst-bd"/>
</dbReference>
<dbReference type="GO" id="GO:0003677">
    <property type="term" value="F:DNA binding"/>
    <property type="evidence" value="ECO:0007669"/>
    <property type="project" value="UniProtKB-KW"/>
</dbReference>
<evidence type="ECO:0000256" key="3">
    <source>
        <dbReference type="ARBA" id="ARBA00023125"/>
    </source>
</evidence>
<organism evidence="6 7">
    <name type="scientific">Sodalis ligni</name>
    <dbReference type="NCBI Taxonomy" id="2697027"/>
    <lineage>
        <taxon>Bacteria</taxon>
        <taxon>Pseudomonadati</taxon>
        <taxon>Pseudomonadota</taxon>
        <taxon>Gammaproteobacteria</taxon>
        <taxon>Enterobacterales</taxon>
        <taxon>Bruguierivoracaceae</taxon>
        <taxon>Sodalis</taxon>
    </lineage>
</organism>
<evidence type="ECO:0000313" key="7">
    <source>
        <dbReference type="Proteomes" id="UP000294555"/>
    </source>
</evidence>
<dbReference type="RefSeq" id="WP_132924734.1">
    <property type="nucleotide sequence ID" value="NZ_SJOI01000001.1"/>
</dbReference>
<gene>
    <name evidence="6" type="ORF">EZJ58_4054</name>
</gene>
<feature type="domain" description="HTH lysR-type" evidence="5">
    <location>
        <begin position="13"/>
        <end position="63"/>
    </location>
</feature>
<dbReference type="OrthoDB" id="9815676at2"/>
<dbReference type="PROSITE" id="PS50931">
    <property type="entry name" value="HTH_LYSR"/>
    <property type="match status" value="1"/>
</dbReference>
<dbReference type="SUPFAM" id="SSF53850">
    <property type="entry name" value="Periplasmic binding protein-like II"/>
    <property type="match status" value="1"/>
</dbReference>
<dbReference type="Gene3D" id="3.40.190.290">
    <property type="match status" value="1"/>
</dbReference>
<dbReference type="Proteomes" id="UP000294555">
    <property type="component" value="Unassembled WGS sequence"/>
</dbReference>
<dbReference type="AlphaFoldDB" id="A0A4R1NED9"/>
<evidence type="ECO:0000256" key="4">
    <source>
        <dbReference type="ARBA" id="ARBA00023163"/>
    </source>
</evidence>
<dbReference type="SUPFAM" id="SSF46785">
    <property type="entry name" value="Winged helix' DNA-binding domain"/>
    <property type="match status" value="1"/>
</dbReference>
<dbReference type="InterPro" id="IPR058163">
    <property type="entry name" value="LysR-type_TF_proteobact-type"/>
</dbReference>
<comment type="caution">
    <text evidence="6">The sequence shown here is derived from an EMBL/GenBank/DDBJ whole genome shotgun (WGS) entry which is preliminary data.</text>
</comment>
<sequence>MGFDGRLLSNINVLAAIVHSGSFARAAEAMGMTPSGVSRAVSRLEAGIGVRLFDRTTRAVTLTDEGRRLYEEISPLLAGIDDAVNLVCGASTAVHGRLRVNVDPFFSGRMLAPHLTAFLERYPGLSLELTVRDQLGDLVSEGFDIAVRFGQPPSSSLIARKLLETHTVTVASPEYIQKHGYPRTPEDLIQHDCIQMRSSMTGLPLEWEYVSDGKIIPVKIASRLLVNEAGTLLGACLAGAGIARIKERGVKGLIAQGRLVALLTDWSGEKFQLYALYPSRHLAPAKVRAFIDFVVDMLRSEPNEAMENHFDTRAE</sequence>
<dbReference type="GO" id="GO:0003700">
    <property type="term" value="F:DNA-binding transcription factor activity"/>
    <property type="evidence" value="ECO:0007669"/>
    <property type="project" value="InterPro"/>
</dbReference>
<dbReference type="InterPro" id="IPR036390">
    <property type="entry name" value="WH_DNA-bd_sf"/>
</dbReference>